<comment type="caution">
    <text evidence="2">The sequence shown here is derived from an EMBL/GenBank/DDBJ whole genome shotgun (WGS) entry which is preliminary data.</text>
</comment>
<evidence type="ECO:0000256" key="1">
    <source>
        <dbReference type="SAM" id="MobiDB-lite"/>
    </source>
</evidence>
<evidence type="ECO:0000313" key="2">
    <source>
        <dbReference type="EMBL" id="KKL96334.1"/>
    </source>
</evidence>
<name>A0A0F9GBU0_9ZZZZ</name>
<feature type="region of interest" description="Disordered" evidence="1">
    <location>
        <begin position="26"/>
        <end position="60"/>
    </location>
</feature>
<organism evidence="2">
    <name type="scientific">marine sediment metagenome</name>
    <dbReference type="NCBI Taxonomy" id="412755"/>
    <lineage>
        <taxon>unclassified sequences</taxon>
        <taxon>metagenomes</taxon>
        <taxon>ecological metagenomes</taxon>
    </lineage>
</organism>
<dbReference type="EMBL" id="LAZR01018460">
    <property type="protein sequence ID" value="KKL96334.1"/>
    <property type="molecule type" value="Genomic_DNA"/>
</dbReference>
<accession>A0A0F9GBU0</accession>
<dbReference type="AlphaFoldDB" id="A0A0F9GBU0"/>
<sequence>MPEYIFQGTVTLSGVDFYITADSEEEAKAKARVGEHDDRDTVGADSTDWDINPSSCALNE</sequence>
<gene>
    <name evidence="2" type="ORF">LCGC14_1845550</name>
</gene>
<reference evidence="2" key="1">
    <citation type="journal article" date="2015" name="Nature">
        <title>Complex archaea that bridge the gap between prokaryotes and eukaryotes.</title>
        <authorList>
            <person name="Spang A."/>
            <person name="Saw J.H."/>
            <person name="Jorgensen S.L."/>
            <person name="Zaremba-Niedzwiedzka K."/>
            <person name="Martijn J."/>
            <person name="Lind A.E."/>
            <person name="van Eijk R."/>
            <person name="Schleper C."/>
            <person name="Guy L."/>
            <person name="Ettema T.J."/>
        </authorList>
    </citation>
    <scope>NUCLEOTIDE SEQUENCE</scope>
</reference>
<feature type="compositionally biased region" description="Basic and acidic residues" evidence="1">
    <location>
        <begin position="26"/>
        <end position="42"/>
    </location>
</feature>
<proteinExistence type="predicted"/>
<protein>
    <submittedName>
        <fullName evidence="2">Uncharacterized protein</fullName>
    </submittedName>
</protein>